<evidence type="ECO:0000313" key="3">
    <source>
        <dbReference type="Proteomes" id="UP000180246"/>
    </source>
</evidence>
<keyword evidence="1" id="KW-0812">Transmembrane</keyword>
<feature type="transmembrane region" description="Helical" evidence="1">
    <location>
        <begin position="99"/>
        <end position="118"/>
    </location>
</feature>
<dbReference type="AlphaFoldDB" id="A0A1S2NHB1"/>
<dbReference type="Proteomes" id="UP000180246">
    <property type="component" value="Unassembled WGS sequence"/>
</dbReference>
<evidence type="ECO:0000256" key="1">
    <source>
        <dbReference type="SAM" id="Phobius"/>
    </source>
</evidence>
<accession>A0A1S2NHB1</accession>
<comment type="caution">
    <text evidence="2">The sequence shown here is derived from an EMBL/GenBank/DDBJ whole genome shotgun (WGS) entry which is preliminary data.</text>
</comment>
<keyword evidence="1" id="KW-0472">Membrane</keyword>
<proteinExistence type="predicted"/>
<evidence type="ECO:0000313" key="2">
    <source>
        <dbReference type="EMBL" id="OIJ44104.1"/>
    </source>
</evidence>
<dbReference type="EMBL" id="JRYB01000001">
    <property type="protein sequence ID" value="OIJ44104.1"/>
    <property type="molecule type" value="Genomic_DNA"/>
</dbReference>
<protein>
    <submittedName>
        <fullName evidence="2">Uncharacterized protein</fullName>
    </submittedName>
</protein>
<reference evidence="2 3" key="1">
    <citation type="submission" date="2014-10" db="EMBL/GenBank/DDBJ databases">
        <authorList>
            <person name="Seo M.-J."/>
            <person name="Seok Y.J."/>
            <person name="Cha I.-T."/>
        </authorList>
    </citation>
    <scope>NUCLEOTIDE SEQUENCE [LARGE SCALE GENOMIC DNA]</scope>
    <source>
        <strain evidence="2 3">NEU</strain>
    </source>
</reference>
<gene>
    <name evidence="2" type="ORF">LO55_85</name>
</gene>
<sequence>MIGTVSGRLGLLLASAALVWLPANPLVRAEALLGLSPGPLERHLGIKNAFSGMTEGMHQLVHGELGKALDANFLTPLVACALIAWAVTGVRLATRRHEILAAAWFVGLSILVNIVHPLP</sequence>
<keyword evidence="1" id="KW-1133">Transmembrane helix</keyword>
<feature type="transmembrane region" description="Helical" evidence="1">
    <location>
        <begin position="73"/>
        <end position="92"/>
    </location>
</feature>
<organism evidence="2 3">
    <name type="scientific">Massilia timonae</name>
    <dbReference type="NCBI Taxonomy" id="47229"/>
    <lineage>
        <taxon>Bacteria</taxon>
        <taxon>Pseudomonadati</taxon>
        <taxon>Pseudomonadota</taxon>
        <taxon>Betaproteobacteria</taxon>
        <taxon>Burkholderiales</taxon>
        <taxon>Oxalobacteraceae</taxon>
        <taxon>Telluria group</taxon>
        <taxon>Massilia</taxon>
    </lineage>
</organism>
<name>A0A1S2NHB1_9BURK</name>
<dbReference type="RefSeq" id="WP_071360007.1">
    <property type="nucleotide sequence ID" value="NZ_JRYB01000001.1"/>
</dbReference>